<comment type="catalytic activity">
    <reaction evidence="5">
        <text>L-proline + NAD(+) = (S)-1-pyrroline-5-carboxylate + NADH + 2 H(+)</text>
        <dbReference type="Rhea" id="RHEA:14105"/>
        <dbReference type="ChEBI" id="CHEBI:15378"/>
        <dbReference type="ChEBI" id="CHEBI:17388"/>
        <dbReference type="ChEBI" id="CHEBI:57540"/>
        <dbReference type="ChEBI" id="CHEBI:57945"/>
        <dbReference type="ChEBI" id="CHEBI:60039"/>
        <dbReference type="EC" id="1.5.1.2"/>
    </reaction>
</comment>
<dbReference type="Gene3D" id="3.40.50.720">
    <property type="entry name" value="NAD(P)-binding Rossmann-like Domain"/>
    <property type="match status" value="1"/>
</dbReference>
<comment type="function">
    <text evidence="5">Catalyzes the reduction of 1-pyrroline-5-carboxylate (PCA) to L-proline.</text>
</comment>
<dbReference type="RefSeq" id="WP_118509903.1">
    <property type="nucleotide sequence ID" value="NZ_JBBMFC010000003.1"/>
</dbReference>
<sequence length="264" mass="28730">MAKIGFIGMGNMGHAILKGALKEYPAEEMIFCAKTSETKTKVHAETGVEYTDNNAECANRCKYLVLAVKPQFYEEVLKEIRYMVTPEHVLISLAPGKTIDQLKQNLGNDKRIVRVMPNTPAMIGEGMTGVSVKQGELSGEEMDEIKKLFDACGKTEFIEERLMDAVVCASGSSPAFVYQFIEALADSAVRYGMPRKQAYVFAAQAVKGAAAMVLETGEHPAVLKDQVCSPAGTTIEGVAALEEYGLRNAVLKASEAVYNRCTKI</sequence>
<evidence type="ECO:0000256" key="4">
    <source>
        <dbReference type="ARBA" id="ARBA00023002"/>
    </source>
</evidence>
<keyword evidence="11" id="KW-1185">Reference proteome</keyword>
<dbReference type="Gene3D" id="1.10.3730.10">
    <property type="entry name" value="ProC C-terminal domain-like"/>
    <property type="match status" value="1"/>
</dbReference>
<dbReference type="Proteomes" id="UP001470288">
    <property type="component" value="Unassembled WGS sequence"/>
</dbReference>
<dbReference type="Pfam" id="PF14748">
    <property type="entry name" value="P5CR_dimer"/>
    <property type="match status" value="1"/>
</dbReference>
<dbReference type="HAMAP" id="MF_01925">
    <property type="entry name" value="P5C_reductase"/>
    <property type="match status" value="1"/>
</dbReference>
<dbReference type="InterPro" id="IPR000304">
    <property type="entry name" value="Pyrroline-COOH_reductase"/>
</dbReference>
<keyword evidence="2 5" id="KW-0641">Proline biosynthesis</keyword>
<evidence type="ECO:0000313" key="11">
    <source>
        <dbReference type="Proteomes" id="UP001470288"/>
    </source>
</evidence>
<comment type="catalytic activity">
    <reaction evidence="5 7">
        <text>L-proline + NADP(+) = (S)-1-pyrroline-5-carboxylate + NADPH + 2 H(+)</text>
        <dbReference type="Rhea" id="RHEA:14109"/>
        <dbReference type="ChEBI" id="CHEBI:15378"/>
        <dbReference type="ChEBI" id="CHEBI:17388"/>
        <dbReference type="ChEBI" id="CHEBI:57783"/>
        <dbReference type="ChEBI" id="CHEBI:58349"/>
        <dbReference type="ChEBI" id="CHEBI:60039"/>
        <dbReference type="EC" id="1.5.1.2"/>
    </reaction>
</comment>
<keyword evidence="5 7" id="KW-0028">Amino-acid biosynthesis</keyword>
<protein>
    <recommendedName>
        <fullName evidence="5 6">Pyrroline-5-carboxylate reductase</fullName>
        <shortName evidence="5">P5C reductase</shortName>
        <shortName evidence="5">P5CR</shortName>
        <ecNumber evidence="5 6">1.5.1.2</ecNumber>
    </recommendedName>
    <alternativeName>
        <fullName evidence="5">PCA reductase</fullName>
    </alternativeName>
</protein>
<gene>
    <name evidence="5 10" type="primary">proC</name>
    <name evidence="10" type="ORF">WMO62_02585</name>
</gene>
<dbReference type="InterPro" id="IPR008927">
    <property type="entry name" value="6-PGluconate_DH-like_C_sf"/>
</dbReference>
<comment type="pathway">
    <text evidence="5 7">Amino-acid biosynthesis; L-proline biosynthesis; L-proline from L-glutamate 5-semialdehyde: step 1/1.</text>
</comment>
<organism evidence="10 11">
    <name type="scientific">Hominiventricola aquisgranensis</name>
    <dbReference type="NCBI Taxonomy" id="3133164"/>
    <lineage>
        <taxon>Bacteria</taxon>
        <taxon>Bacillati</taxon>
        <taxon>Bacillota</taxon>
        <taxon>Clostridia</taxon>
        <taxon>Lachnospirales</taxon>
        <taxon>Lachnospiraceae</taxon>
        <taxon>Hominiventricola</taxon>
    </lineage>
</organism>
<comment type="subcellular location">
    <subcellularLocation>
        <location evidence="5">Cytoplasm</location>
    </subcellularLocation>
</comment>
<comment type="caution">
    <text evidence="10">The sequence shown here is derived from an EMBL/GenBank/DDBJ whole genome shotgun (WGS) entry which is preliminary data.</text>
</comment>
<evidence type="ECO:0000256" key="6">
    <source>
        <dbReference type="NCBIfam" id="TIGR00112"/>
    </source>
</evidence>
<comment type="similarity">
    <text evidence="1 5 7">Belongs to the pyrroline-5-carboxylate reductase family.</text>
</comment>
<dbReference type="EMBL" id="JBBMFC010000003">
    <property type="protein sequence ID" value="MEQ2577729.1"/>
    <property type="molecule type" value="Genomic_DNA"/>
</dbReference>
<keyword evidence="3 5" id="KW-0521">NADP</keyword>
<dbReference type="InterPro" id="IPR029036">
    <property type="entry name" value="P5CR_dimer"/>
</dbReference>
<dbReference type="InterPro" id="IPR036291">
    <property type="entry name" value="NAD(P)-bd_dom_sf"/>
</dbReference>
<name>A0ABV1HXU1_9FIRM</name>
<keyword evidence="5" id="KW-0963">Cytoplasm</keyword>
<dbReference type="PIRSF" id="PIRSF000193">
    <property type="entry name" value="Pyrrol-5-carb_rd"/>
    <property type="match status" value="1"/>
</dbReference>
<feature type="domain" description="Pyrroline-5-carboxylate reductase catalytic N-terminal" evidence="8">
    <location>
        <begin position="3"/>
        <end position="95"/>
    </location>
</feature>
<evidence type="ECO:0000256" key="5">
    <source>
        <dbReference type="HAMAP-Rule" id="MF_01925"/>
    </source>
</evidence>
<reference evidence="10 11" key="1">
    <citation type="submission" date="2024-03" db="EMBL/GenBank/DDBJ databases">
        <title>Human intestinal bacterial collection.</title>
        <authorList>
            <person name="Pauvert C."/>
            <person name="Hitch T.C.A."/>
            <person name="Clavel T."/>
        </authorList>
    </citation>
    <scope>NUCLEOTIDE SEQUENCE [LARGE SCALE GENOMIC DNA]</scope>
    <source>
        <strain evidence="10 11">CLA-AA-H78B</strain>
    </source>
</reference>
<feature type="domain" description="Pyrroline-5-carboxylate reductase dimerisation" evidence="9">
    <location>
        <begin position="160"/>
        <end position="262"/>
    </location>
</feature>
<dbReference type="PANTHER" id="PTHR11645">
    <property type="entry name" value="PYRROLINE-5-CARBOXYLATE REDUCTASE"/>
    <property type="match status" value="1"/>
</dbReference>
<dbReference type="EC" id="1.5.1.2" evidence="5 6"/>
<dbReference type="PROSITE" id="PS00521">
    <property type="entry name" value="P5CR"/>
    <property type="match status" value="1"/>
</dbReference>
<dbReference type="NCBIfam" id="TIGR00112">
    <property type="entry name" value="proC"/>
    <property type="match status" value="1"/>
</dbReference>
<dbReference type="PANTHER" id="PTHR11645:SF0">
    <property type="entry name" value="PYRROLINE-5-CARBOXYLATE REDUCTASE 3"/>
    <property type="match status" value="1"/>
</dbReference>
<dbReference type="Pfam" id="PF03807">
    <property type="entry name" value="F420_oxidored"/>
    <property type="match status" value="1"/>
</dbReference>
<evidence type="ECO:0000259" key="9">
    <source>
        <dbReference type="Pfam" id="PF14748"/>
    </source>
</evidence>
<keyword evidence="4 5" id="KW-0560">Oxidoreductase</keyword>
<accession>A0ABV1HXU1</accession>
<evidence type="ECO:0000313" key="10">
    <source>
        <dbReference type="EMBL" id="MEQ2577729.1"/>
    </source>
</evidence>
<evidence type="ECO:0000259" key="8">
    <source>
        <dbReference type="Pfam" id="PF03807"/>
    </source>
</evidence>
<dbReference type="SUPFAM" id="SSF51735">
    <property type="entry name" value="NAD(P)-binding Rossmann-fold domains"/>
    <property type="match status" value="1"/>
</dbReference>
<evidence type="ECO:0000256" key="1">
    <source>
        <dbReference type="ARBA" id="ARBA00005525"/>
    </source>
</evidence>
<dbReference type="InterPro" id="IPR053790">
    <property type="entry name" value="P5CR-like_CS"/>
</dbReference>
<dbReference type="GO" id="GO:0004735">
    <property type="term" value="F:pyrroline-5-carboxylate reductase activity"/>
    <property type="evidence" value="ECO:0007669"/>
    <property type="project" value="UniProtKB-EC"/>
</dbReference>
<evidence type="ECO:0000256" key="3">
    <source>
        <dbReference type="ARBA" id="ARBA00022857"/>
    </source>
</evidence>
<evidence type="ECO:0000256" key="2">
    <source>
        <dbReference type="ARBA" id="ARBA00022650"/>
    </source>
</evidence>
<dbReference type="SUPFAM" id="SSF48179">
    <property type="entry name" value="6-phosphogluconate dehydrogenase C-terminal domain-like"/>
    <property type="match status" value="1"/>
</dbReference>
<dbReference type="InterPro" id="IPR028939">
    <property type="entry name" value="P5C_Rdtase_cat_N"/>
</dbReference>
<evidence type="ECO:0000256" key="7">
    <source>
        <dbReference type="RuleBase" id="RU003903"/>
    </source>
</evidence>
<proteinExistence type="inferred from homology"/>